<organism evidence="2 3">
    <name type="scientific">Novosphingobium indicum</name>
    <dbReference type="NCBI Taxonomy" id="462949"/>
    <lineage>
        <taxon>Bacteria</taxon>
        <taxon>Pseudomonadati</taxon>
        <taxon>Pseudomonadota</taxon>
        <taxon>Alphaproteobacteria</taxon>
        <taxon>Sphingomonadales</taxon>
        <taxon>Sphingomonadaceae</taxon>
        <taxon>Novosphingobium</taxon>
    </lineage>
</organism>
<keyword evidence="3" id="KW-1185">Reference proteome</keyword>
<protein>
    <submittedName>
        <fullName evidence="2">Uncharacterized protein</fullName>
    </submittedName>
</protein>
<feature type="signal peptide" evidence="1">
    <location>
        <begin position="1"/>
        <end position="25"/>
    </location>
</feature>
<keyword evidence="1" id="KW-0732">Signal</keyword>
<evidence type="ECO:0000256" key="1">
    <source>
        <dbReference type="SAM" id="SignalP"/>
    </source>
</evidence>
<dbReference type="EMBL" id="BMLK01000038">
    <property type="protein sequence ID" value="GGN61652.1"/>
    <property type="molecule type" value="Genomic_DNA"/>
</dbReference>
<dbReference type="Pfam" id="PF05275">
    <property type="entry name" value="CopB"/>
    <property type="match status" value="1"/>
</dbReference>
<evidence type="ECO:0000313" key="3">
    <source>
        <dbReference type="Proteomes" id="UP000605099"/>
    </source>
</evidence>
<feature type="chain" id="PRO_5046770138" evidence="1">
    <location>
        <begin position="26"/>
        <end position="141"/>
    </location>
</feature>
<dbReference type="Proteomes" id="UP000605099">
    <property type="component" value="Unassembled WGS sequence"/>
</dbReference>
<reference evidence="3" key="1">
    <citation type="journal article" date="2019" name="Int. J. Syst. Evol. Microbiol.">
        <title>The Global Catalogue of Microorganisms (GCM) 10K type strain sequencing project: providing services to taxonomists for standard genome sequencing and annotation.</title>
        <authorList>
            <consortium name="The Broad Institute Genomics Platform"/>
            <consortium name="The Broad Institute Genome Sequencing Center for Infectious Disease"/>
            <person name="Wu L."/>
            <person name="Ma J."/>
        </authorList>
    </citation>
    <scope>NUCLEOTIDE SEQUENCE [LARGE SCALE GENOMIC DNA]</scope>
    <source>
        <strain evidence="3">CGMCC 1.6784</strain>
    </source>
</reference>
<accession>A0ABQ2K0T7</accession>
<sequence>MHWKSLTCPFACLVATSLWTVPACAAPDASGEIDLFELRLGKDEEQLLVQSTWTLGSGEDQAVFKLDSGSDTRAGFDDTEAQALYSHALGDKAALLMGVRHHFRSCCDHSYAVRQHSRHGLKANTISTCRTRETFLAARNW</sequence>
<dbReference type="InterPro" id="IPR007939">
    <property type="entry name" value="Cu-R_B_prcur"/>
</dbReference>
<gene>
    <name evidence="2" type="ORF">GCM10011349_44490</name>
</gene>
<name>A0ABQ2K0T7_9SPHN</name>
<dbReference type="RefSeq" id="WP_188823465.1">
    <property type="nucleotide sequence ID" value="NZ_BMLK01000038.1"/>
</dbReference>
<evidence type="ECO:0000313" key="2">
    <source>
        <dbReference type="EMBL" id="GGN61652.1"/>
    </source>
</evidence>
<proteinExistence type="predicted"/>
<comment type="caution">
    <text evidence="2">The sequence shown here is derived from an EMBL/GenBank/DDBJ whole genome shotgun (WGS) entry which is preliminary data.</text>
</comment>